<dbReference type="InterPro" id="IPR037490">
    <property type="entry name" value="WAP"/>
</dbReference>
<evidence type="ECO:0000313" key="2">
    <source>
        <dbReference type="Proteomes" id="UP001237642"/>
    </source>
</evidence>
<comment type="caution">
    <text evidence="1">The sequence shown here is derived from an EMBL/GenBank/DDBJ whole genome shotgun (WGS) entry which is preliminary data.</text>
</comment>
<keyword evidence="2" id="KW-1185">Reference proteome</keyword>
<dbReference type="EMBL" id="JAUIZM010000008">
    <property type="protein sequence ID" value="KAK1369089.1"/>
    <property type="molecule type" value="Genomic_DNA"/>
</dbReference>
<dbReference type="PANTHER" id="PTHR33883:SF10">
    <property type="entry name" value="WPP DOMAIN-ASSOCIATED PROTEIN"/>
    <property type="match status" value="1"/>
</dbReference>
<proteinExistence type="predicted"/>
<dbReference type="Proteomes" id="UP001237642">
    <property type="component" value="Unassembled WGS sequence"/>
</dbReference>
<accession>A0AAD8HMJ9</accession>
<reference evidence="1" key="1">
    <citation type="submission" date="2023-02" db="EMBL/GenBank/DDBJ databases">
        <title>Genome of toxic invasive species Heracleum sosnowskyi carries increased number of genes despite the absence of recent whole-genome duplications.</title>
        <authorList>
            <person name="Schelkunov M."/>
            <person name="Shtratnikova V."/>
            <person name="Makarenko M."/>
            <person name="Klepikova A."/>
            <person name="Omelchenko D."/>
            <person name="Novikova G."/>
            <person name="Obukhova E."/>
            <person name="Bogdanov V."/>
            <person name="Penin A."/>
            <person name="Logacheva M."/>
        </authorList>
    </citation>
    <scope>NUCLEOTIDE SEQUENCE</scope>
    <source>
        <strain evidence="1">Hsosn_3</strain>
        <tissue evidence="1">Leaf</tissue>
    </source>
</reference>
<gene>
    <name evidence="1" type="ORF">POM88_035181</name>
</gene>
<name>A0AAD8HMJ9_9APIA</name>
<organism evidence="1 2">
    <name type="scientific">Heracleum sosnowskyi</name>
    <dbReference type="NCBI Taxonomy" id="360622"/>
    <lineage>
        <taxon>Eukaryota</taxon>
        <taxon>Viridiplantae</taxon>
        <taxon>Streptophyta</taxon>
        <taxon>Embryophyta</taxon>
        <taxon>Tracheophyta</taxon>
        <taxon>Spermatophyta</taxon>
        <taxon>Magnoliopsida</taxon>
        <taxon>eudicotyledons</taxon>
        <taxon>Gunneridae</taxon>
        <taxon>Pentapetalae</taxon>
        <taxon>asterids</taxon>
        <taxon>campanulids</taxon>
        <taxon>Apiales</taxon>
        <taxon>Apiaceae</taxon>
        <taxon>Apioideae</taxon>
        <taxon>apioid superclade</taxon>
        <taxon>Tordylieae</taxon>
        <taxon>Tordyliinae</taxon>
        <taxon>Heracleum</taxon>
    </lineage>
</organism>
<sequence length="104" mass="11769">MVSSTNVTERNGKIIFEALVNSKSQLDSLVEKASILTKLGMQYRQSLEKRCPDLKMAEAEVDLLGNELEELLSLLAKIYIAVDHYTPVLQHYPGIWDKGELNFD</sequence>
<reference evidence="1" key="2">
    <citation type="submission" date="2023-05" db="EMBL/GenBank/DDBJ databases">
        <authorList>
            <person name="Schelkunov M.I."/>
        </authorList>
    </citation>
    <scope>NUCLEOTIDE SEQUENCE</scope>
    <source>
        <strain evidence="1">Hsosn_3</strain>
        <tissue evidence="1">Leaf</tissue>
    </source>
</reference>
<evidence type="ECO:0000313" key="1">
    <source>
        <dbReference type="EMBL" id="KAK1369089.1"/>
    </source>
</evidence>
<dbReference type="PANTHER" id="PTHR33883">
    <property type="entry name" value="WPP DOMAIN-ASSOCIATED PROTEIN"/>
    <property type="match status" value="1"/>
</dbReference>
<protein>
    <submittedName>
        <fullName evidence="1">Uncharacterized protein</fullName>
    </submittedName>
</protein>
<dbReference type="AlphaFoldDB" id="A0AAD8HMJ9"/>